<dbReference type="GO" id="GO:0005634">
    <property type="term" value="C:nucleus"/>
    <property type="evidence" value="ECO:0007669"/>
    <property type="project" value="TreeGrafter"/>
</dbReference>
<dbReference type="EMBL" id="HBUF01069679">
    <property type="protein sequence ID" value="CAG6629087.1"/>
    <property type="molecule type" value="Transcribed_RNA"/>
</dbReference>
<feature type="domain" description="JmjC" evidence="4">
    <location>
        <begin position="135"/>
        <end position="289"/>
    </location>
</feature>
<dbReference type="GO" id="GO:0016706">
    <property type="term" value="F:2-oxoglutarate-dependent dioxygenase activity"/>
    <property type="evidence" value="ECO:0007669"/>
    <property type="project" value="TreeGrafter"/>
</dbReference>
<proteinExistence type="inferred from homology"/>
<comment type="similarity">
    <text evidence="1">Belongs to the JMJD6 family.</text>
</comment>
<evidence type="ECO:0000256" key="2">
    <source>
        <dbReference type="ARBA" id="ARBA00047762"/>
    </source>
</evidence>
<reference evidence="5" key="1">
    <citation type="submission" date="2021-05" db="EMBL/GenBank/DDBJ databases">
        <authorList>
            <person name="Alioto T."/>
            <person name="Alioto T."/>
            <person name="Gomez Garrido J."/>
        </authorList>
    </citation>
    <scope>NUCLEOTIDE SEQUENCE</scope>
</reference>
<dbReference type="Gene3D" id="2.60.120.650">
    <property type="entry name" value="Cupin"/>
    <property type="match status" value="1"/>
</dbReference>
<dbReference type="InterPro" id="IPR041667">
    <property type="entry name" value="Cupin_8"/>
</dbReference>
<dbReference type="PANTHER" id="PTHR12480:SF6">
    <property type="entry name" value="2-OXOGLUTARATE AND IRON-DEPENDENT OXYGENASE JMJD4"/>
    <property type="match status" value="1"/>
</dbReference>
<dbReference type="AlphaFoldDB" id="A0A8D8VMP2"/>
<accession>A0A8D8VMP2</accession>
<dbReference type="GO" id="GO:0005737">
    <property type="term" value="C:cytoplasm"/>
    <property type="evidence" value="ECO:0007669"/>
    <property type="project" value="TreeGrafter"/>
</dbReference>
<organism evidence="5">
    <name type="scientific">Cacopsylla melanoneura</name>
    <dbReference type="NCBI Taxonomy" id="428564"/>
    <lineage>
        <taxon>Eukaryota</taxon>
        <taxon>Metazoa</taxon>
        <taxon>Ecdysozoa</taxon>
        <taxon>Arthropoda</taxon>
        <taxon>Hexapoda</taxon>
        <taxon>Insecta</taxon>
        <taxon>Pterygota</taxon>
        <taxon>Neoptera</taxon>
        <taxon>Paraneoptera</taxon>
        <taxon>Hemiptera</taxon>
        <taxon>Sternorrhyncha</taxon>
        <taxon>Psylloidea</taxon>
        <taxon>Psyllidae</taxon>
        <taxon>Psyllinae</taxon>
        <taxon>Cacopsylla</taxon>
    </lineage>
</organism>
<comment type="catalytic activity">
    <reaction evidence="2">
        <text>L-lysyl-[protein] + 2-oxoglutarate + O2 = 4-hydroxy-L-lysyl-[protein] + succinate + CO2</text>
        <dbReference type="Rhea" id="RHEA:57156"/>
        <dbReference type="Rhea" id="RHEA-COMP:9752"/>
        <dbReference type="Rhea" id="RHEA-COMP:15084"/>
        <dbReference type="ChEBI" id="CHEBI:15379"/>
        <dbReference type="ChEBI" id="CHEBI:16526"/>
        <dbReference type="ChEBI" id="CHEBI:16810"/>
        <dbReference type="ChEBI" id="CHEBI:29969"/>
        <dbReference type="ChEBI" id="CHEBI:30031"/>
        <dbReference type="ChEBI" id="CHEBI:141495"/>
    </reaction>
</comment>
<dbReference type="PROSITE" id="PS51184">
    <property type="entry name" value="JMJC"/>
    <property type="match status" value="1"/>
</dbReference>
<dbReference type="Pfam" id="PF13621">
    <property type="entry name" value="Cupin_8"/>
    <property type="match status" value="1"/>
</dbReference>
<evidence type="ECO:0000259" key="4">
    <source>
        <dbReference type="PROSITE" id="PS51184"/>
    </source>
</evidence>
<evidence type="ECO:0000313" key="5">
    <source>
        <dbReference type="EMBL" id="CAG6629087.1"/>
    </source>
</evidence>
<dbReference type="GO" id="GO:0045905">
    <property type="term" value="P:positive regulation of translational termination"/>
    <property type="evidence" value="ECO:0007669"/>
    <property type="project" value="TreeGrafter"/>
</dbReference>
<dbReference type="InterPro" id="IPR003347">
    <property type="entry name" value="JmjC_dom"/>
</dbReference>
<evidence type="ECO:0000256" key="1">
    <source>
        <dbReference type="ARBA" id="ARBA00038068"/>
    </source>
</evidence>
<dbReference type="SUPFAM" id="SSF51197">
    <property type="entry name" value="Clavaminate synthase-like"/>
    <property type="match status" value="1"/>
</dbReference>
<dbReference type="InterPro" id="IPR050910">
    <property type="entry name" value="JMJD6_ArgDemeth/LysHydrox"/>
</dbReference>
<protein>
    <recommendedName>
        <fullName evidence="3">Jumonji domain-containing protein 4</fullName>
    </recommendedName>
</protein>
<dbReference type="GO" id="GO:0043565">
    <property type="term" value="F:sequence-specific DNA binding"/>
    <property type="evidence" value="ECO:0007669"/>
    <property type="project" value="TreeGrafter"/>
</dbReference>
<dbReference type="EMBL" id="HBUF01069680">
    <property type="protein sequence ID" value="CAG6629089.1"/>
    <property type="molecule type" value="Transcribed_RNA"/>
</dbReference>
<dbReference type="EMBL" id="HBUF01069677">
    <property type="protein sequence ID" value="CAG6629083.1"/>
    <property type="molecule type" value="Transcribed_RNA"/>
</dbReference>
<dbReference type="EMBL" id="HBUF01069678">
    <property type="protein sequence ID" value="CAG6629085.1"/>
    <property type="molecule type" value="Transcribed_RNA"/>
</dbReference>
<dbReference type="SMART" id="SM00558">
    <property type="entry name" value="JmjC"/>
    <property type="match status" value="1"/>
</dbReference>
<name>A0A8D8VMP2_9HEMI</name>
<sequence>MLTLSDHFNKDDLVIQSSTLPQVEYTSDPTNLYPYCFNTFLSENKPFILKSCTKEWACSSEWVLNGHPNFEYISETYGAAKAPVIDCNALDSGITSNTCNKEMTLGEFTNYWQNYNSLNYPCDDPCYYLKDWHFLKNPKSANIYRVPNVFASDWLNEYYSEYLHCKDDYVFSYMGPKNTWTPLHVDVYNSYSWSVNICGSKEWLFLPPGNEKYFKDSFGNLVTDMKSVDWSSLPPNTVITVHQDAGDGIFVPSGWHHQVSNMADTISINHNWINGCNIGYIYKELVTQLEAVKKEIDDCKDMDDWEAHCQLMLVATFAMNFEMMFNMLKHISQKRLASLRSGCVLKMYGDWDLGLDHITFDLKQARDVLKMCVLHEDWDSNLGANEIIDELDESL</sequence>
<dbReference type="PANTHER" id="PTHR12480">
    <property type="entry name" value="ARGININE DEMETHYLASE AND LYSYL-HYDROXYLASE JMJD"/>
    <property type="match status" value="1"/>
</dbReference>
<evidence type="ECO:0000256" key="3">
    <source>
        <dbReference type="ARBA" id="ARBA00082904"/>
    </source>
</evidence>